<dbReference type="InterPro" id="IPR052933">
    <property type="entry name" value="DNA_Protect_Modify"/>
</dbReference>
<evidence type="ECO:0000256" key="1">
    <source>
        <dbReference type="SAM" id="Coils"/>
    </source>
</evidence>
<accession>B1BQY4</accession>
<dbReference type="InterPro" id="IPR029063">
    <property type="entry name" value="SAM-dependent_MTases_sf"/>
</dbReference>
<dbReference type="EMBL" id="ABDW01000006">
    <property type="protein sequence ID" value="EDT15839.1"/>
    <property type="molecule type" value="Genomic_DNA"/>
</dbReference>
<evidence type="ECO:0000256" key="2">
    <source>
        <dbReference type="SAM" id="MobiDB-lite"/>
    </source>
</evidence>
<evidence type="ECO:0000259" key="3">
    <source>
        <dbReference type="PROSITE" id="PS51194"/>
    </source>
</evidence>
<dbReference type="GO" id="GO:0003677">
    <property type="term" value="F:DNA binding"/>
    <property type="evidence" value="ECO:0007669"/>
    <property type="project" value="InterPro"/>
</dbReference>
<sequence>MNIMEMFKMAEDLSTKKRKRNKKNTKKRNKKVSCNNEKHELISNSLFNFLFNNDQKTISNIKTEDTTDIDDSNVNVIEIFNSFVDDAEKKIKSNINKIKDSILDLLVSKDTTSDTYSERYKDNLNAIKLVKSLIKANKKATTNQQKILSKYVGWGGLSNAFSEDETKLKNILENDFESAKRSVNTAFFTNAIIVKYMWKVLLRLGFEKGRILEPSIGTGNMFRYSNPDMYYNSKIIGIEMDILTSQIASQLLQSATIINSRYEETSLKDESFDLIISNIPFGDIKIFDKEYPEFSNYYVHDYYFLKSIKKVRDKGIIAFVTSTGVMDKRNQEIRELISKDCDFLGAIRLPSGSFSDTKVVSDIIFLQKNINKTIETEISEDEDEESNSKKTINRDWLQSVPIKKGTDGKLFYVNEYFVNNPEMVLGEFIITSSKFGETLTVNSPQKLTTDILNKTLKYFPFETYVTPINDLYMYDEEELKVNFDENIKDGEFILVDDKIYQKQKNNLIPSSYTGDRRTKLEIYIKIKDVVKELIKEQLNGCSDDTLTLLQENLNSLYDLFIENFGYINARNNKKLLNQCILYSCISALENYDLDTKTYKKADIFFKRTIGVDKEFTPKTIEDAICLSFTTYGKIDLDFISEKLERSVDDIKKELIETETIFIDPENNSNFIYKDEYLSGYVKDKLKTAKEFLSTNSMLKRNIDALEKVQPEYVTDVSFNFGSTWIPTDIKEKFIVDTLNLNKENFKMLYTKAVGYTLEYYDYIPRGIDAVDWGTERRHSLTIVTAILNMGDLTVVDTEFTDGKEVRVKNIEETQLALNMAEKWKSAFVDFVNSDVNILKRITDIYNELFNNYVERKFSNIFTGINTNPNIKLREHQLSAISRMIISDKNTLLCHNVGTGKTFSMVAFAEEIRRIGENRRFKNDKGEWINKPLKHKSLFIIPNHLCESNQFAKEYLTLYPQANILATSPNDFKKANRRRLISKIALGDWTSVIIPYSVLGMIPLKPSTEISMLEKNLEELNATLAFYEKNEARISVKEMEKAKENFQAKIKELSNRRVDDGLLYWEDLGITNIICDEAHNYKNLFFPKKLQVAGVSNTAAKKSQDLFNKISQHTEIFGEGHVVFSTATPISNSMVEMFTMMKYLNEKGLEKHGIDNFDAFAANFGEIIANMEIDPTGKGFRLNRRFAKFCNLPELVTLFRQVADVVNIQDIADLDIPKHIDGKPNVITVYPTEAMEEYIDELVERARLISQHRVSPKEDNMLNVTNEGRKIAVAPRLVGIDEDSPKLLKIAEDVKNIYEKYPNGTQLLFCDLGTPKADGSYSVYKELKEHCVNNGIPEEEIKFIHDAKNNDERVKMISDFNEGNFKILIGSTAKCGEGVNFQKNIVNISHIDVPWKPSSIEQRNGRAFRQGNVNKEIFENRYVTNSSFDAYSWQIVEFKAKYITQIISANSTARVADDLESNTLTYEACKACAANNPKLLELATIKEEIQKLRVMEKAFKNQLLHNLSFLDSANNKINYSKKMLMDINKQLESANYSKDFSIKLDGTVYTDLSVAVEKLGEILEGIESKEIGSIFNMPIYLDVESECGYITRYLVVGNEYKLTFKKKQYPKVSMNDLLNSYNCLLEIKVKHEEDIAKYNSDLKSLKDLKKEFEHKARLQELVLKQKSLENELALESNLQK</sequence>
<dbReference type="InterPro" id="IPR006935">
    <property type="entry name" value="Helicase/UvrB_N"/>
</dbReference>
<dbReference type="SMART" id="SM00490">
    <property type="entry name" value="HELICc"/>
    <property type="match status" value="1"/>
</dbReference>
<dbReference type="PANTHER" id="PTHR41313">
    <property type="entry name" value="ADENINE-SPECIFIC METHYLTRANSFERASE"/>
    <property type="match status" value="1"/>
</dbReference>
<evidence type="ECO:0000313" key="5">
    <source>
        <dbReference type="Proteomes" id="UP000005337"/>
    </source>
</evidence>
<dbReference type="Pfam" id="PF00271">
    <property type="entry name" value="Helicase_C"/>
    <property type="match status" value="1"/>
</dbReference>
<feature type="coiled-coil region" evidence="1">
    <location>
        <begin position="1009"/>
        <end position="1055"/>
    </location>
</feature>
<dbReference type="RefSeq" id="WP_004456592.1">
    <property type="nucleotide sequence ID" value="NZ_ABDW01000006.1"/>
</dbReference>
<keyword evidence="4" id="KW-0378">Hydrolase</keyword>
<dbReference type="PANTHER" id="PTHR41313:SF1">
    <property type="entry name" value="DNA METHYLASE ADENINE-SPECIFIC DOMAIN-CONTAINING PROTEIN"/>
    <property type="match status" value="1"/>
</dbReference>
<dbReference type="InterPro" id="IPR027417">
    <property type="entry name" value="P-loop_NTPase"/>
</dbReference>
<name>B1BQY4_CLOPF</name>
<dbReference type="GO" id="GO:0005524">
    <property type="term" value="F:ATP binding"/>
    <property type="evidence" value="ECO:0007669"/>
    <property type="project" value="InterPro"/>
</dbReference>
<reference evidence="4 5" key="1">
    <citation type="submission" date="2007-07" db="EMBL/GenBank/DDBJ databases">
        <title>Annotation of Clostridium perfringens E str. JGS1987.</title>
        <authorList>
            <person name="Paulsen I."/>
            <person name="Sebastian Y."/>
        </authorList>
    </citation>
    <scope>NUCLEOTIDE SEQUENCE [LARGE SCALE GENOMIC DNA]</scope>
    <source>
        <strain evidence="5">E str. JGS1987</strain>
    </source>
</reference>
<dbReference type="Pfam" id="PF04851">
    <property type="entry name" value="ResIII"/>
    <property type="match status" value="1"/>
</dbReference>
<comment type="caution">
    <text evidence="4">The sequence shown here is derived from an EMBL/GenBank/DDBJ whole genome shotgun (WGS) entry which is preliminary data.</text>
</comment>
<feature type="compositionally biased region" description="Basic residues" evidence="2">
    <location>
        <begin position="16"/>
        <end position="31"/>
    </location>
</feature>
<evidence type="ECO:0000313" key="4">
    <source>
        <dbReference type="EMBL" id="EDT15839.1"/>
    </source>
</evidence>
<dbReference type="Gene3D" id="3.40.50.150">
    <property type="entry name" value="Vaccinia Virus protein VP39"/>
    <property type="match status" value="1"/>
</dbReference>
<dbReference type="InterPro" id="IPR001650">
    <property type="entry name" value="Helicase_C-like"/>
</dbReference>
<dbReference type="SMART" id="SM00487">
    <property type="entry name" value="DEXDc"/>
    <property type="match status" value="1"/>
</dbReference>
<keyword evidence="1" id="KW-0175">Coiled coil</keyword>
<feature type="coiled-coil region" evidence="1">
    <location>
        <begin position="1627"/>
        <end position="1677"/>
    </location>
</feature>
<proteinExistence type="predicted"/>
<dbReference type="GO" id="GO:0004386">
    <property type="term" value="F:helicase activity"/>
    <property type="evidence" value="ECO:0007669"/>
    <property type="project" value="UniProtKB-KW"/>
</dbReference>
<keyword evidence="4" id="KW-0547">Nucleotide-binding</keyword>
<dbReference type="SUPFAM" id="SSF52540">
    <property type="entry name" value="P-loop containing nucleoside triphosphate hydrolases"/>
    <property type="match status" value="2"/>
</dbReference>
<dbReference type="InterPro" id="IPR014001">
    <property type="entry name" value="Helicase_ATP-bd"/>
</dbReference>
<gene>
    <name evidence="4" type="ORF">AC3_A0111</name>
</gene>
<dbReference type="GO" id="GO:0016787">
    <property type="term" value="F:hydrolase activity"/>
    <property type="evidence" value="ECO:0007669"/>
    <property type="project" value="InterPro"/>
</dbReference>
<feature type="domain" description="Helicase C-terminal" evidence="3">
    <location>
        <begin position="1292"/>
        <end position="1466"/>
    </location>
</feature>
<keyword evidence="4" id="KW-0347">Helicase</keyword>
<protein>
    <submittedName>
        <fullName evidence="4">Superfamily II DNA and RNA helicase</fullName>
    </submittedName>
</protein>
<dbReference type="Gene3D" id="3.40.50.300">
    <property type="entry name" value="P-loop containing nucleotide triphosphate hydrolases"/>
    <property type="match status" value="2"/>
</dbReference>
<keyword evidence="4" id="KW-0067">ATP-binding</keyword>
<dbReference type="Proteomes" id="UP000005337">
    <property type="component" value="Unassembled WGS sequence"/>
</dbReference>
<feature type="region of interest" description="Disordered" evidence="2">
    <location>
        <begin position="14"/>
        <end position="33"/>
    </location>
</feature>
<dbReference type="PROSITE" id="PS51194">
    <property type="entry name" value="HELICASE_CTER"/>
    <property type="match status" value="1"/>
</dbReference>
<dbReference type="SUPFAM" id="SSF53335">
    <property type="entry name" value="S-adenosyl-L-methionine-dependent methyltransferases"/>
    <property type="match status" value="1"/>
</dbReference>
<organism evidence="4 5">
    <name type="scientific">Clostridium perfringens E str. JGS1987</name>
    <dbReference type="NCBI Taxonomy" id="451755"/>
    <lineage>
        <taxon>Bacteria</taxon>
        <taxon>Bacillati</taxon>
        <taxon>Bacillota</taxon>
        <taxon>Clostridia</taxon>
        <taxon>Eubacteriales</taxon>
        <taxon>Clostridiaceae</taxon>
        <taxon>Clostridium</taxon>
    </lineage>
</organism>